<dbReference type="Gene3D" id="2.60.40.10">
    <property type="entry name" value="Immunoglobulins"/>
    <property type="match status" value="1"/>
</dbReference>
<dbReference type="InterPro" id="IPR013783">
    <property type="entry name" value="Ig-like_fold"/>
</dbReference>
<feature type="domain" description="DUF11" evidence="2">
    <location>
        <begin position="31"/>
        <end position="114"/>
    </location>
</feature>
<proteinExistence type="predicted"/>
<dbReference type="EMBL" id="AP019860">
    <property type="protein sequence ID" value="BBM87175.1"/>
    <property type="molecule type" value="Genomic_DNA"/>
</dbReference>
<evidence type="ECO:0000259" key="2">
    <source>
        <dbReference type="Pfam" id="PF01345"/>
    </source>
</evidence>
<organism evidence="3 4">
    <name type="scientific">Uabimicrobium amorphum</name>
    <dbReference type="NCBI Taxonomy" id="2596890"/>
    <lineage>
        <taxon>Bacteria</taxon>
        <taxon>Pseudomonadati</taxon>
        <taxon>Planctomycetota</taxon>
        <taxon>Candidatus Uabimicrobiia</taxon>
        <taxon>Candidatus Uabimicrobiales</taxon>
        <taxon>Candidatus Uabimicrobiaceae</taxon>
        <taxon>Candidatus Uabimicrobium</taxon>
    </lineage>
</organism>
<name>A0A5S9IV75_UABAM</name>
<dbReference type="PANTHER" id="PTHR34819">
    <property type="entry name" value="LARGE CYSTEINE-RICH PERIPLASMIC PROTEIN OMCB"/>
    <property type="match status" value="1"/>
</dbReference>
<dbReference type="InterPro" id="IPR001434">
    <property type="entry name" value="OmcB-like_DUF11"/>
</dbReference>
<evidence type="ECO:0000313" key="4">
    <source>
        <dbReference type="Proteomes" id="UP000326354"/>
    </source>
</evidence>
<protein>
    <recommendedName>
        <fullName evidence="2">DUF11 domain-containing protein</fullName>
    </recommendedName>
</protein>
<dbReference type="Pfam" id="PF01345">
    <property type="entry name" value="DUF11"/>
    <property type="match status" value="2"/>
</dbReference>
<feature type="signal peptide" evidence="1">
    <location>
        <begin position="1"/>
        <end position="20"/>
    </location>
</feature>
<dbReference type="Proteomes" id="UP000326354">
    <property type="component" value="Chromosome"/>
</dbReference>
<feature type="domain" description="DUF11" evidence="2">
    <location>
        <begin position="130"/>
        <end position="224"/>
    </location>
</feature>
<accession>A0A5S9IV75</accession>
<keyword evidence="1" id="KW-0732">Signal</keyword>
<evidence type="ECO:0000313" key="3">
    <source>
        <dbReference type="EMBL" id="BBM87175.1"/>
    </source>
</evidence>
<dbReference type="InterPro" id="IPR051172">
    <property type="entry name" value="Chlamydia_OmcB"/>
</dbReference>
<gene>
    <name evidence="3" type="ORF">UABAM_05578</name>
</gene>
<evidence type="ECO:0000256" key="1">
    <source>
        <dbReference type="SAM" id="SignalP"/>
    </source>
</evidence>
<keyword evidence="4" id="KW-1185">Reference proteome</keyword>
<dbReference type="KEGG" id="uam:UABAM_05578"/>
<dbReference type="RefSeq" id="WP_173013612.1">
    <property type="nucleotide sequence ID" value="NZ_AP019860.1"/>
</dbReference>
<reference evidence="3 4" key="1">
    <citation type="submission" date="2019-08" db="EMBL/GenBank/DDBJ databases">
        <title>Complete genome sequence of Candidatus Uab amorphum.</title>
        <authorList>
            <person name="Shiratori T."/>
            <person name="Suzuki S."/>
            <person name="Kakizawa Y."/>
            <person name="Ishida K."/>
        </authorList>
    </citation>
    <scope>NUCLEOTIDE SEQUENCE [LARGE SCALE GENOMIC DNA]</scope>
    <source>
        <strain evidence="3 4">SRT547</strain>
    </source>
</reference>
<feature type="chain" id="PRO_5024793426" description="DUF11 domain-containing protein" evidence="1">
    <location>
        <begin position="21"/>
        <end position="255"/>
    </location>
</feature>
<dbReference type="AlphaFoldDB" id="A0A5S9IV75"/>
<sequence>MNKINMLLVLLLAHSSLAMSELIVTIQCPKSLDIEYSLNFTVSVQNVGNKVVKNIKTRCYLPRGFTYQGHKTGKFVLKWFTAELEPKAVKNYHCLVKALNLGEYTLAAQVKTTENSYKTTRKIKIVSPQIEVTSRASNRMVFLNKQLEFITIIKNNGNGPAYDVVTKGILPASLEYTNSSPQGIFHPRRRKRLANIKWRFAKIAPGEEITLKVVVRVIGLREDDSGHAHSGIAQYSVITTVKDKEIHAHSRVRMM</sequence>